<dbReference type="AlphaFoldDB" id="A0A2D0INT8"/>
<evidence type="ECO:0000256" key="7">
    <source>
        <dbReference type="ARBA" id="ARBA00023136"/>
    </source>
</evidence>
<dbReference type="GO" id="GO:0015420">
    <property type="term" value="F:ABC-type vitamin B12 transporter activity"/>
    <property type="evidence" value="ECO:0007669"/>
    <property type="project" value="UniProtKB-UniRule"/>
</dbReference>
<evidence type="ECO:0000313" key="12">
    <source>
        <dbReference type="Proteomes" id="UP000225605"/>
    </source>
</evidence>
<comment type="similarity">
    <text evidence="8">Belongs to the ABC transporter superfamily. Vitamin B12 importer (TC 3.A.1.13.1) family.</text>
</comment>
<feature type="domain" description="ABC transporter" evidence="9">
    <location>
        <begin position="1"/>
        <end position="238"/>
    </location>
</feature>
<accession>A0A2D0INT8</accession>
<comment type="subunit">
    <text evidence="8">The complex is composed of two ATP-binding proteins (BtuD), two transmembrane proteins (BtuC) and a solute-binding protein (BtuF).</text>
</comment>
<dbReference type="EMBL" id="RAQI01000003">
    <property type="protein sequence ID" value="RKE90713.1"/>
    <property type="molecule type" value="Genomic_DNA"/>
</dbReference>
<dbReference type="NCBIfam" id="NF002981">
    <property type="entry name" value="PRK03695.1"/>
    <property type="match status" value="1"/>
</dbReference>
<dbReference type="Gene3D" id="3.40.50.300">
    <property type="entry name" value="P-loop containing nucleotide triphosphate hydrolases"/>
    <property type="match status" value="1"/>
</dbReference>
<dbReference type="SMART" id="SM00382">
    <property type="entry name" value="AAA"/>
    <property type="match status" value="1"/>
</dbReference>
<dbReference type="PROSITE" id="PS50893">
    <property type="entry name" value="ABC_TRANSPORTER_2"/>
    <property type="match status" value="1"/>
</dbReference>
<evidence type="ECO:0000313" key="13">
    <source>
        <dbReference type="Proteomes" id="UP000283568"/>
    </source>
</evidence>
<keyword evidence="3" id="KW-0997">Cell inner membrane</keyword>
<dbReference type="FunFam" id="3.40.50.300:FF:000462">
    <property type="entry name" value="Vitamin B12 import ATP-binding protein BtuD"/>
    <property type="match status" value="1"/>
</dbReference>
<keyword evidence="4 8" id="KW-0547">Nucleotide-binding</keyword>
<dbReference type="InterPro" id="IPR003593">
    <property type="entry name" value="AAA+_ATPase"/>
</dbReference>
<dbReference type="InterPro" id="IPR027417">
    <property type="entry name" value="P-loop_NTPase"/>
</dbReference>
<comment type="catalytic activity">
    <reaction evidence="8">
        <text>an R-cob(III)alamin(out) + ATP + H2O = an R-cob(III)alamin(in) + ADP + phosphate + H(+)</text>
        <dbReference type="Rhea" id="RHEA:17873"/>
        <dbReference type="ChEBI" id="CHEBI:15377"/>
        <dbReference type="ChEBI" id="CHEBI:15378"/>
        <dbReference type="ChEBI" id="CHEBI:30616"/>
        <dbReference type="ChEBI" id="CHEBI:43474"/>
        <dbReference type="ChEBI" id="CHEBI:140785"/>
        <dbReference type="ChEBI" id="CHEBI:456216"/>
        <dbReference type="EC" id="7.6.2.8"/>
    </reaction>
</comment>
<evidence type="ECO:0000256" key="8">
    <source>
        <dbReference type="HAMAP-Rule" id="MF_01005"/>
    </source>
</evidence>
<evidence type="ECO:0000256" key="5">
    <source>
        <dbReference type="ARBA" id="ARBA00022840"/>
    </source>
</evidence>
<dbReference type="EC" id="7.6.2.8" evidence="8"/>
<dbReference type="RefSeq" id="WP_099132832.1">
    <property type="nucleotide sequence ID" value="NZ_CAWNOJ010000025.1"/>
</dbReference>
<sequence length="255" mass="28296">MIGQPILELDNVTVNNRLSSLSGAVAAGKQIHLVGLNGSGKSTLLSVIAGVLSYSGTICLHGRNLQDYRQHELAKHRAWFSQSSSVPIMPVFQYLDMFRPECAPLAQSEHVLYELCQQMKLLPLLSSSIGQLSGGEWQRVRLAGTFFQIWPDLNPDGSLLLLDEPTNNLDITQQAILDKLTKRFCALGGTVLLSSHDLNHTYEQATEVWLLSHGKLLASGIPQNVMTERNLSEIFEVNIGHIRNASYKLWRVSHV</sequence>
<evidence type="ECO:0000256" key="1">
    <source>
        <dbReference type="ARBA" id="ARBA00022448"/>
    </source>
</evidence>
<dbReference type="InterPro" id="IPR050153">
    <property type="entry name" value="Metal_Ion_Import_ABC"/>
</dbReference>
<protein>
    <recommendedName>
        <fullName evidence="8">Vitamin B12 import ATP-binding protein BtuD</fullName>
        <ecNumber evidence="8">7.6.2.8</ecNumber>
    </recommendedName>
    <alternativeName>
        <fullName evidence="8">Vitamin B12-transporting ATPase</fullName>
    </alternativeName>
</protein>
<evidence type="ECO:0000256" key="2">
    <source>
        <dbReference type="ARBA" id="ARBA00022475"/>
    </source>
</evidence>
<dbReference type="GO" id="GO:0005524">
    <property type="term" value="F:ATP binding"/>
    <property type="evidence" value="ECO:0007669"/>
    <property type="project" value="UniProtKB-KW"/>
</dbReference>
<dbReference type="InterPro" id="IPR023693">
    <property type="entry name" value="ABC_transptr_BtuD"/>
</dbReference>
<dbReference type="SUPFAM" id="SSF52540">
    <property type="entry name" value="P-loop containing nucleoside triphosphate hydrolases"/>
    <property type="match status" value="1"/>
</dbReference>
<organism evidence="10 12">
    <name type="scientific">Xenorhabdus ehlersii</name>
    <dbReference type="NCBI Taxonomy" id="290111"/>
    <lineage>
        <taxon>Bacteria</taxon>
        <taxon>Pseudomonadati</taxon>
        <taxon>Pseudomonadota</taxon>
        <taxon>Gammaproteobacteria</taxon>
        <taxon>Enterobacterales</taxon>
        <taxon>Morganellaceae</taxon>
        <taxon>Xenorhabdus</taxon>
    </lineage>
</organism>
<evidence type="ECO:0000256" key="4">
    <source>
        <dbReference type="ARBA" id="ARBA00022741"/>
    </source>
</evidence>
<dbReference type="Pfam" id="PF00005">
    <property type="entry name" value="ABC_tran"/>
    <property type="match status" value="1"/>
</dbReference>
<dbReference type="PANTHER" id="PTHR42734">
    <property type="entry name" value="METAL TRANSPORT SYSTEM ATP-BINDING PROTEIN TM_0124-RELATED"/>
    <property type="match status" value="1"/>
</dbReference>
<dbReference type="InterPro" id="IPR017871">
    <property type="entry name" value="ABC_transporter-like_CS"/>
</dbReference>
<keyword evidence="13" id="KW-1185">Reference proteome</keyword>
<proteinExistence type="inferred from homology"/>
<dbReference type="PANTHER" id="PTHR42734:SF18">
    <property type="entry name" value="VITAMIN B12 IMPORT ATP-BINDING PROTEIN BTUD"/>
    <property type="match status" value="1"/>
</dbReference>
<evidence type="ECO:0000313" key="11">
    <source>
        <dbReference type="EMBL" id="RKE90713.1"/>
    </source>
</evidence>
<dbReference type="InterPro" id="IPR003439">
    <property type="entry name" value="ABC_transporter-like_ATP-bd"/>
</dbReference>
<dbReference type="Proteomes" id="UP000225605">
    <property type="component" value="Unassembled WGS sequence"/>
</dbReference>
<dbReference type="Proteomes" id="UP000283568">
    <property type="component" value="Unassembled WGS sequence"/>
</dbReference>
<comment type="caution">
    <text evidence="10">The sequence shown here is derived from an EMBL/GenBank/DDBJ whole genome shotgun (WGS) entry which is preliminary data.</text>
</comment>
<evidence type="ECO:0000256" key="3">
    <source>
        <dbReference type="ARBA" id="ARBA00022519"/>
    </source>
</evidence>
<dbReference type="GO" id="GO:0016887">
    <property type="term" value="F:ATP hydrolysis activity"/>
    <property type="evidence" value="ECO:0007669"/>
    <property type="project" value="InterPro"/>
</dbReference>
<reference evidence="10 12" key="1">
    <citation type="journal article" date="2017" name="Nat. Microbiol.">
        <title>Natural product diversity associated with the nematode symbionts Photorhabdus and Xenorhabdus.</title>
        <authorList>
            <person name="Tobias N.J."/>
            <person name="Wolff H."/>
            <person name="Djahanschiri B."/>
            <person name="Grundmann F."/>
            <person name="Kronenwerth M."/>
            <person name="Shi Y.M."/>
            <person name="Simonyi S."/>
            <person name="Grun P."/>
            <person name="Shapiro-Ilan D."/>
            <person name="Pidot S.J."/>
            <person name="Stinear T.P."/>
            <person name="Ebersberger I."/>
            <person name="Bode H.B."/>
        </authorList>
    </citation>
    <scope>NUCLEOTIDE SEQUENCE [LARGE SCALE GENOMIC DNA]</scope>
    <source>
        <strain evidence="10 12">DSM 16337</strain>
    </source>
</reference>
<dbReference type="OrthoDB" id="5292475at2"/>
<gene>
    <name evidence="8" type="primary">btuD</name>
    <name evidence="11" type="ORF">BDE27_2611</name>
    <name evidence="10" type="ORF">Xehl_02762</name>
</gene>
<dbReference type="GO" id="GO:0005886">
    <property type="term" value="C:plasma membrane"/>
    <property type="evidence" value="ECO:0007669"/>
    <property type="project" value="UniProtKB-SubCell"/>
</dbReference>
<evidence type="ECO:0000313" key="10">
    <source>
        <dbReference type="EMBL" id="PHM23492.1"/>
    </source>
</evidence>
<evidence type="ECO:0000256" key="6">
    <source>
        <dbReference type="ARBA" id="ARBA00022967"/>
    </source>
</evidence>
<keyword evidence="1 8" id="KW-0813">Transport</keyword>
<dbReference type="EMBL" id="NIBT01000014">
    <property type="protein sequence ID" value="PHM23492.1"/>
    <property type="molecule type" value="Genomic_DNA"/>
</dbReference>
<comment type="function">
    <text evidence="8">Part of the ABC transporter complex BtuCDF involved in vitamin B12 import. Responsible for energy coupling to the transport system.</text>
</comment>
<keyword evidence="5 8" id="KW-0067">ATP-binding</keyword>
<keyword evidence="6 8" id="KW-1278">Translocase</keyword>
<dbReference type="PROSITE" id="PS00211">
    <property type="entry name" value="ABC_TRANSPORTER_1"/>
    <property type="match status" value="1"/>
</dbReference>
<dbReference type="HAMAP" id="MF_01005">
    <property type="entry name" value="BtuD"/>
    <property type="match status" value="1"/>
</dbReference>
<name>A0A2D0INT8_9GAMM</name>
<reference evidence="11 13" key="2">
    <citation type="submission" date="2018-09" db="EMBL/GenBank/DDBJ databases">
        <title>Genomic Encyclopedia of Archaeal and Bacterial Type Strains, Phase II (KMG-II): from individual species to whole genera.</title>
        <authorList>
            <person name="Goeker M."/>
        </authorList>
    </citation>
    <scope>NUCLEOTIDE SEQUENCE [LARGE SCALE GENOMIC DNA]</scope>
    <source>
        <strain evidence="11 13">DSM 16337</strain>
    </source>
</reference>
<evidence type="ECO:0000259" key="9">
    <source>
        <dbReference type="PROSITE" id="PS50893"/>
    </source>
</evidence>
<keyword evidence="7 8" id="KW-0472">Membrane</keyword>
<keyword evidence="2 8" id="KW-1003">Cell membrane</keyword>
<comment type="subcellular location">
    <subcellularLocation>
        <location evidence="8">Cell membrane</location>
        <topology evidence="8">Peripheral membrane protein</topology>
    </subcellularLocation>
</comment>
<comment type="caution">
    <text evidence="8">Lacks conserved residue(s) required for the propagation of feature annotation.</text>
</comment>